<keyword evidence="3" id="KW-1185">Reference proteome</keyword>
<keyword evidence="1" id="KW-0472">Membrane</keyword>
<proteinExistence type="predicted"/>
<dbReference type="EMBL" id="KZ559189">
    <property type="protein sequence ID" value="PLB33995.1"/>
    <property type="molecule type" value="Genomic_DNA"/>
</dbReference>
<dbReference type="GeneID" id="36521472"/>
<keyword evidence="1" id="KW-1133">Transmembrane helix</keyword>
<dbReference type="Proteomes" id="UP000234585">
    <property type="component" value="Unassembled WGS sequence"/>
</dbReference>
<name>A0A2I2F025_ASPCN</name>
<organism evidence="2 3">
    <name type="scientific">Aspergillus candidus</name>
    <dbReference type="NCBI Taxonomy" id="41067"/>
    <lineage>
        <taxon>Eukaryota</taxon>
        <taxon>Fungi</taxon>
        <taxon>Dikarya</taxon>
        <taxon>Ascomycota</taxon>
        <taxon>Pezizomycotina</taxon>
        <taxon>Eurotiomycetes</taxon>
        <taxon>Eurotiomycetidae</taxon>
        <taxon>Eurotiales</taxon>
        <taxon>Aspergillaceae</taxon>
        <taxon>Aspergillus</taxon>
        <taxon>Aspergillus subgen. Circumdati</taxon>
    </lineage>
</organism>
<dbReference type="AlphaFoldDB" id="A0A2I2F025"/>
<keyword evidence="1" id="KW-0812">Transmembrane</keyword>
<gene>
    <name evidence="2" type="ORF">BDW47DRAFT_113082</name>
</gene>
<reference evidence="2 3" key="1">
    <citation type="submission" date="2017-12" db="EMBL/GenBank/DDBJ databases">
        <authorList>
            <consortium name="DOE Joint Genome Institute"/>
            <person name="Haridas S."/>
            <person name="Kjaerbolling I."/>
            <person name="Vesth T.C."/>
            <person name="Frisvad J.C."/>
            <person name="Nybo J.L."/>
            <person name="Theobald S."/>
            <person name="Kuo A."/>
            <person name="Bowyer P."/>
            <person name="Matsuda Y."/>
            <person name="Mondo S."/>
            <person name="Lyhne E.K."/>
            <person name="Kogle M.E."/>
            <person name="Clum A."/>
            <person name="Lipzen A."/>
            <person name="Salamov A."/>
            <person name="Ngan C.Y."/>
            <person name="Daum C."/>
            <person name="Chiniquy J."/>
            <person name="Barry K."/>
            <person name="LaButti K."/>
            <person name="Simmons B.A."/>
            <person name="Magnuson J.K."/>
            <person name="Mortensen U.H."/>
            <person name="Larsen T.O."/>
            <person name="Grigoriev I.V."/>
            <person name="Baker S.E."/>
            <person name="Andersen M.R."/>
            <person name="Nordberg H.P."/>
            <person name="Cantor M.N."/>
            <person name="Hua S.X."/>
        </authorList>
    </citation>
    <scope>NUCLEOTIDE SEQUENCE [LARGE SCALE GENOMIC DNA]</scope>
    <source>
        <strain evidence="2 3">CBS 102.13</strain>
    </source>
</reference>
<sequence length="71" mass="8474">MYTHASCVRYPIFNQMNPLVTFTFISFNETPAALLWCFVYEFRDRRSMFQSRQPANPLFICTHYTTVLTHT</sequence>
<accession>A0A2I2F025</accession>
<evidence type="ECO:0000313" key="3">
    <source>
        <dbReference type="Proteomes" id="UP000234585"/>
    </source>
</evidence>
<feature type="transmembrane region" description="Helical" evidence="1">
    <location>
        <begin position="20"/>
        <end position="42"/>
    </location>
</feature>
<protein>
    <submittedName>
        <fullName evidence="2">Uncharacterized protein</fullName>
    </submittedName>
</protein>
<evidence type="ECO:0000256" key="1">
    <source>
        <dbReference type="SAM" id="Phobius"/>
    </source>
</evidence>
<evidence type="ECO:0000313" key="2">
    <source>
        <dbReference type="EMBL" id="PLB33995.1"/>
    </source>
</evidence>
<dbReference type="RefSeq" id="XP_024668007.1">
    <property type="nucleotide sequence ID" value="XM_024814312.1"/>
</dbReference>